<evidence type="ECO:0000313" key="2">
    <source>
        <dbReference type="Proteomes" id="UP000515804"/>
    </source>
</evidence>
<dbReference type="EMBL" id="CP060719">
    <property type="protein sequence ID" value="QNN69241.1"/>
    <property type="molecule type" value="Genomic_DNA"/>
</dbReference>
<gene>
    <name evidence="1" type="ORF">H9L16_11210</name>
</gene>
<proteinExistence type="predicted"/>
<sequence length="120" mass="13621">MPGYGAREIEHIVDGSAQALRSGDVDCTRCDAVCCRLTVVLQSEDRIPPRFTAYTPEGLHVMDRDEEGWCLAIDAARMQCSIYEIRPQICRRFVMAGPYCQEVRADYSDRMARGIPLQLY</sequence>
<dbReference type="RefSeq" id="WP_187551764.1">
    <property type="nucleotide sequence ID" value="NZ_BMZL01000002.1"/>
</dbReference>
<reference evidence="1 2" key="1">
    <citation type="submission" date="2020-08" db="EMBL/GenBank/DDBJ databases">
        <title>Genome sequence of Thermomonas carbonis KCTC 42013T.</title>
        <authorList>
            <person name="Hyun D.-W."/>
            <person name="Bae J.-W."/>
        </authorList>
    </citation>
    <scope>NUCLEOTIDE SEQUENCE [LARGE SCALE GENOMIC DNA]</scope>
    <source>
        <strain evidence="1 2">KCTC 42013</strain>
    </source>
</reference>
<organism evidence="1 2">
    <name type="scientific">Thermomonas carbonis</name>
    <dbReference type="NCBI Taxonomy" id="1463158"/>
    <lineage>
        <taxon>Bacteria</taxon>
        <taxon>Pseudomonadati</taxon>
        <taxon>Pseudomonadota</taxon>
        <taxon>Gammaproteobacteria</taxon>
        <taxon>Lysobacterales</taxon>
        <taxon>Lysobacteraceae</taxon>
        <taxon>Thermomonas</taxon>
    </lineage>
</organism>
<dbReference type="KEGG" id="tcn:H9L16_11210"/>
<keyword evidence="2" id="KW-1185">Reference proteome</keyword>
<name>A0A7G9SN16_9GAMM</name>
<protein>
    <submittedName>
        <fullName evidence="1">YkgJ family cysteine cluster protein</fullName>
    </submittedName>
</protein>
<dbReference type="AlphaFoldDB" id="A0A7G9SN16"/>
<evidence type="ECO:0000313" key="1">
    <source>
        <dbReference type="EMBL" id="QNN69241.1"/>
    </source>
</evidence>
<dbReference type="InterPro" id="IPR005358">
    <property type="entry name" value="Puta_zinc/iron-chelating_dom"/>
</dbReference>
<accession>A0A7G9SN16</accession>
<dbReference type="Pfam" id="PF03692">
    <property type="entry name" value="CxxCxxCC"/>
    <property type="match status" value="1"/>
</dbReference>
<dbReference type="Proteomes" id="UP000515804">
    <property type="component" value="Chromosome"/>
</dbReference>